<feature type="domain" description="Malonyl-CoA decarboxylase N-terminal" evidence="2">
    <location>
        <begin position="72"/>
        <end position="155"/>
    </location>
</feature>
<accession>A0A369TC03</accession>
<dbReference type="InterPro" id="IPR035372">
    <property type="entry name" value="MCD_N"/>
</dbReference>
<dbReference type="InterPro" id="IPR038917">
    <property type="entry name" value="Malonyl_CoA_deC"/>
</dbReference>
<dbReference type="AlphaFoldDB" id="A0A369TC03"/>
<feature type="domain" description="Malonyl-CoA decarboxylase C-terminal" evidence="1">
    <location>
        <begin position="158"/>
        <end position="403"/>
    </location>
</feature>
<comment type="caution">
    <text evidence="3">The sequence shown here is derived from an EMBL/GenBank/DDBJ whole genome shotgun (WGS) entry which is preliminary data.</text>
</comment>
<proteinExistence type="predicted"/>
<dbReference type="InterPro" id="IPR007956">
    <property type="entry name" value="Malonyl_CoA_deC_C"/>
</dbReference>
<keyword evidence="4" id="KW-1185">Reference proteome</keyword>
<evidence type="ECO:0000259" key="1">
    <source>
        <dbReference type="Pfam" id="PF05292"/>
    </source>
</evidence>
<reference evidence="3 4" key="1">
    <citation type="submission" date="2018-07" db="EMBL/GenBank/DDBJ databases">
        <title>Venubactetium sediminum gen. nov., sp. nov., isolated from a marine solar saltern.</title>
        <authorList>
            <person name="Wang S."/>
        </authorList>
    </citation>
    <scope>NUCLEOTIDE SEQUENCE [LARGE SCALE GENOMIC DNA]</scope>
    <source>
        <strain evidence="3 4">WD2A32</strain>
    </source>
</reference>
<dbReference type="PANTHER" id="PTHR28641:SF1">
    <property type="entry name" value="MALONYL-COA DECARBOXYLASE, MITOCHONDRIAL"/>
    <property type="match status" value="1"/>
</dbReference>
<gene>
    <name evidence="3" type="ORF">DRB17_08095</name>
</gene>
<evidence type="ECO:0000313" key="4">
    <source>
        <dbReference type="Proteomes" id="UP000253941"/>
    </source>
</evidence>
<sequence length="435" mass="48888">MNSVADAGLELLFRRKLAPGSDGENIYTLCNELLSTLGEASGTAIARKVIVAYEAMDAEARCVFFEKLRRDFNVDAKTVLDAANAYAAQSDDASLAKLIRAVEPPRQELFRRLNMAPNGTESLVRMRRDLLETLRDKPELKAVDADLRHLFASWFNRGFLALRRIDWETPAAVLEKLIEYETVHEMRGWDDLRRRLAPDRRCFAFFHSALPNDPLVFVEVALVKGISGEIGPIISLDRVESDPASADTAIFYSINNCHEGLRGITFGNFLIKQVVLELAREFPQLKTYATLSPVPGFRHWLSGASKPGADPELLTDAEIETLVLLGDSDWSADATKAEALQPLLTRLIAHYLLHEKRGSEPLDPVARFHLRNGARLDRINWLGDCSLERMRQSAGFLVNYVYDLKSIERNHEDYVKNHMVVASSAVTRLAQRKGK</sequence>
<dbReference type="Pfam" id="PF17408">
    <property type="entry name" value="MCD_N"/>
    <property type="match status" value="1"/>
</dbReference>
<organism evidence="3 4">
    <name type="scientific">Ferruginivarius sediminum</name>
    <dbReference type="NCBI Taxonomy" id="2661937"/>
    <lineage>
        <taxon>Bacteria</taxon>
        <taxon>Pseudomonadati</taxon>
        <taxon>Pseudomonadota</taxon>
        <taxon>Alphaproteobacteria</taxon>
        <taxon>Rhodospirillales</taxon>
        <taxon>Rhodospirillaceae</taxon>
        <taxon>Ferruginivarius</taxon>
    </lineage>
</organism>
<dbReference type="Gene3D" id="1.20.140.90">
    <property type="entry name" value="Malonyl-CoA decarboxylase, oligemerization domain"/>
    <property type="match status" value="1"/>
</dbReference>
<dbReference type="PANTHER" id="PTHR28641">
    <property type="match status" value="1"/>
</dbReference>
<dbReference type="Gene3D" id="3.40.630.150">
    <property type="entry name" value="Malonyl-CoA decarboxylase, catalytic domain"/>
    <property type="match status" value="1"/>
</dbReference>
<dbReference type="GO" id="GO:0050080">
    <property type="term" value="F:malonyl-CoA decarboxylase activity"/>
    <property type="evidence" value="ECO:0007669"/>
    <property type="project" value="InterPro"/>
</dbReference>
<dbReference type="Pfam" id="PF05292">
    <property type="entry name" value="MCD"/>
    <property type="match status" value="1"/>
</dbReference>
<name>A0A369TC03_9PROT</name>
<dbReference type="Proteomes" id="UP000253941">
    <property type="component" value="Unassembled WGS sequence"/>
</dbReference>
<evidence type="ECO:0000313" key="3">
    <source>
        <dbReference type="EMBL" id="RDD62372.1"/>
    </source>
</evidence>
<dbReference type="InterPro" id="IPR038351">
    <property type="entry name" value="MCD_N_sf"/>
</dbReference>
<protein>
    <submittedName>
        <fullName evidence="3">Decarboxylase</fullName>
    </submittedName>
</protein>
<dbReference type="InterPro" id="IPR042303">
    <property type="entry name" value="Malonyl_CoA_deC_C_sf"/>
</dbReference>
<evidence type="ECO:0000259" key="2">
    <source>
        <dbReference type="Pfam" id="PF17408"/>
    </source>
</evidence>
<dbReference type="EMBL" id="QPMH01000006">
    <property type="protein sequence ID" value="RDD62372.1"/>
    <property type="molecule type" value="Genomic_DNA"/>
</dbReference>
<dbReference type="GO" id="GO:0006633">
    <property type="term" value="P:fatty acid biosynthetic process"/>
    <property type="evidence" value="ECO:0007669"/>
    <property type="project" value="InterPro"/>
</dbReference>